<evidence type="ECO:0000313" key="6">
    <source>
        <dbReference type="Proteomes" id="UP000703661"/>
    </source>
</evidence>
<dbReference type="Pfam" id="PF12971">
    <property type="entry name" value="NAGLU_N"/>
    <property type="match status" value="1"/>
</dbReference>
<dbReference type="InterPro" id="IPR024733">
    <property type="entry name" value="NAGLU_tim-barrel"/>
</dbReference>
<dbReference type="Gene3D" id="3.30.379.10">
    <property type="entry name" value="Chitobiase/beta-hexosaminidase domain 2-like"/>
    <property type="match status" value="1"/>
</dbReference>
<dbReference type="Pfam" id="PF12972">
    <property type="entry name" value="NAGLU_C"/>
    <property type="match status" value="1"/>
</dbReference>
<evidence type="ECO:0000259" key="4">
    <source>
        <dbReference type="Pfam" id="PF12972"/>
    </source>
</evidence>
<dbReference type="EMBL" id="JAAAID010001334">
    <property type="protein sequence ID" value="KAG0010464.1"/>
    <property type="molecule type" value="Genomic_DNA"/>
</dbReference>
<accession>A0A9P6MQS5</accession>
<evidence type="ECO:0000256" key="1">
    <source>
        <dbReference type="ARBA" id="ARBA00022801"/>
    </source>
</evidence>
<comment type="caution">
    <text evidence="5">The sequence shown here is derived from an EMBL/GenBank/DDBJ whole genome shotgun (WGS) entry which is preliminary data.</text>
</comment>
<feature type="domain" description="Alpha-N-acetylglucosaminidase tim-barrel" evidence="2">
    <location>
        <begin position="234"/>
        <end position="583"/>
    </location>
</feature>
<feature type="domain" description="Alpha-N-acetylglucosaminidase C-terminal" evidence="4">
    <location>
        <begin position="599"/>
        <end position="895"/>
    </location>
</feature>
<gene>
    <name evidence="5" type="ORF">BGZ80_001462</name>
</gene>
<dbReference type="InterPro" id="IPR007781">
    <property type="entry name" value="NAGLU"/>
</dbReference>
<keyword evidence="1" id="KW-0378">Hydrolase</keyword>
<dbReference type="InterPro" id="IPR029018">
    <property type="entry name" value="Hex-like_dom2"/>
</dbReference>
<name>A0A9P6MQS5_9FUNG</name>
<evidence type="ECO:0000259" key="3">
    <source>
        <dbReference type="Pfam" id="PF12971"/>
    </source>
</evidence>
<dbReference type="GO" id="GO:0016787">
    <property type="term" value="F:hydrolase activity"/>
    <property type="evidence" value="ECO:0007669"/>
    <property type="project" value="UniProtKB-KW"/>
</dbReference>
<evidence type="ECO:0000313" key="5">
    <source>
        <dbReference type="EMBL" id="KAG0010464.1"/>
    </source>
</evidence>
<evidence type="ECO:0000259" key="2">
    <source>
        <dbReference type="Pfam" id="PF05089"/>
    </source>
</evidence>
<keyword evidence="6" id="KW-1185">Reference proteome</keyword>
<reference evidence="5" key="1">
    <citation type="journal article" date="2020" name="Fungal Divers.">
        <title>Resolving the Mortierellaceae phylogeny through synthesis of multi-gene phylogenetics and phylogenomics.</title>
        <authorList>
            <person name="Vandepol N."/>
            <person name="Liber J."/>
            <person name="Desiro A."/>
            <person name="Na H."/>
            <person name="Kennedy M."/>
            <person name="Barry K."/>
            <person name="Grigoriev I.V."/>
            <person name="Miller A.N."/>
            <person name="O'Donnell K."/>
            <person name="Stajich J.E."/>
            <person name="Bonito G."/>
        </authorList>
    </citation>
    <scope>NUCLEOTIDE SEQUENCE</scope>
    <source>
        <strain evidence="5">NRRL 2769</strain>
    </source>
</reference>
<sequence length="909" mass="102976">MNDVTPDLYVANVPWKYLLRGIGWTRRYAIRVAAEFHADNVEKIMTWYKQAVAAVKQATGTGQVTRVVIPTMAKKVGSLPSWAKLGLAAGVLLQVVAPGNLALAAPTPKAGNGADPLLGVVQRLLPKSYHNAFDFQLVSDIPTPSPENKYDVFRVSNKNSTSSSGKILIEGATLSALGRGLKYYLDQAVQVELAWSGNRFDELPHTPPSVPDLELDTNKVVTTGHVRGSFVPWRYYTNVVTYGYQFPFWEWARWEREIDWMMLNGINLLPAMVGQEYIVREFWRSKNLTDAEIIDFLTGPVDMPWQRMGNLQGSWNHQLLNSSIENERVYKNMWIDAQWELQKLIMARIQDLDIIPILPAFQSFVPRATVAKYPNNQFKNASVWSYFPEEYTAVTYVMQTDPLFTTFSVEYLELQKSLYNGYESHLYLLDLFNELVPDCTTPECLRSISTNVMKTLQSADKDAVWVMQGWFLQDTTLWTPDAMKAYFGGISDANGDTFIMDLAADTMPTWTSTEGFYGYNFGWSVINNFGTAQGLFAKLPIVLTAAFDAYKQYPAGLKAIGVAAEGINNNEYVYQTVFELPWHNPNEVINGTSLLEQNIQRRYGPSRATPIVQDAWNKLRQTVWDCQVQNQASQSKSYVEKMPDLNMVNNGWLGTVFWYNKTIVVEAWDQLVRAATTEQHFNIPDSFKFDLVDTTREVLLATVFTALHDGLVDGYQANDVKKIQEYGRRIVALIKDADTLLNTSPFFSFGAWVLAAKTSIDPINGNIDKQLKFNSNSPGGPNKAEYLHFLESNARDIFTWWGPDGTGPPDALPDYASKQWGGMLTSYYLPRWQLFISQLEESVKTKKAWNRDDYITQAVAREAQWLKQTWGQRPGETWETNGQESVEVVRELHEKYSKLAFKIAASGKA</sequence>
<dbReference type="InterPro" id="IPR024732">
    <property type="entry name" value="NAGLU_C"/>
</dbReference>
<dbReference type="PANTHER" id="PTHR12872">
    <property type="entry name" value="ALPHA-N-ACETYLGLUCOSAMINIDASE"/>
    <property type="match status" value="1"/>
</dbReference>
<dbReference type="AlphaFoldDB" id="A0A9P6MQS5"/>
<organism evidence="5 6">
    <name type="scientific">Entomortierella chlamydospora</name>
    <dbReference type="NCBI Taxonomy" id="101097"/>
    <lineage>
        <taxon>Eukaryota</taxon>
        <taxon>Fungi</taxon>
        <taxon>Fungi incertae sedis</taxon>
        <taxon>Mucoromycota</taxon>
        <taxon>Mortierellomycotina</taxon>
        <taxon>Mortierellomycetes</taxon>
        <taxon>Mortierellales</taxon>
        <taxon>Mortierellaceae</taxon>
        <taxon>Entomortierella</taxon>
    </lineage>
</organism>
<evidence type="ECO:0008006" key="7">
    <source>
        <dbReference type="Google" id="ProtNLM"/>
    </source>
</evidence>
<dbReference type="PANTHER" id="PTHR12872:SF1">
    <property type="entry name" value="ALPHA-N-ACETYLGLUCOSAMINIDASE"/>
    <property type="match status" value="1"/>
</dbReference>
<dbReference type="Gene3D" id="3.20.20.80">
    <property type="entry name" value="Glycosidases"/>
    <property type="match status" value="1"/>
</dbReference>
<dbReference type="InterPro" id="IPR024240">
    <property type="entry name" value="NAGLU_N"/>
</dbReference>
<dbReference type="Gene3D" id="1.20.120.670">
    <property type="entry name" value="N-acetyl-b-d-glucoasminidase"/>
    <property type="match status" value="1"/>
</dbReference>
<feature type="domain" description="Alpha-N-acetylglucosaminidase N-terminal" evidence="3">
    <location>
        <begin position="119"/>
        <end position="206"/>
    </location>
</feature>
<dbReference type="Proteomes" id="UP000703661">
    <property type="component" value="Unassembled WGS sequence"/>
</dbReference>
<dbReference type="Pfam" id="PF05089">
    <property type="entry name" value="NAGLU"/>
    <property type="match status" value="1"/>
</dbReference>
<protein>
    <recommendedName>
        <fullName evidence="7">Alpha-n-acetylglucosaminidase</fullName>
    </recommendedName>
</protein>
<proteinExistence type="predicted"/>